<dbReference type="Proteomes" id="UP000001952">
    <property type="component" value="Chromosome"/>
</dbReference>
<reference evidence="1 2" key="1">
    <citation type="journal article" date="2006" name="Proc. Natl. Acad. Sci. U.S.A.">
        <title>Identification of genes subject to positive selection in uropathogenic strains of Escherichia coli: a comparative genomics approach.</title>
        <authorList>
            <person name="Chen S.L."/>
            <person name="Hung C.S."/>
            <person name="Xu J."/>
            <person name="Reigstad C.S."/>
            <person name="Magrini V."/>
            <person name="Sabo A."/>
            <person name="Blasiar D."/>
            <person name="Bieri T."/>
            <person name="Meyer R.R."/>
            <person name="Ozersky P."/>
            <person name="Armstrong J.R."/>
            <person name="Fulton R.S."/>
            <person name="Latreille J.P."/>
            <person name="Spieth J."/>
            <person name="Hooton T.M."/>
            <person name="Mardis E.R."/>
            <person name="Hultgren S.J."/>
            <person name="Gordon J.I."/>
        </authorList>
    </citation>
    <scope>NUCLEOTIDE SEQUENCE [LARGE SCALE GENOMIC DNA]</scope>
    <source>
        <strain evidence="2">UTI89 / UPEC</strain>
    </source>
</reference>
<protein>
    <submittedName>
        <fullName evidence="1">Uncharacterized protein</fullName>
    </submittedName>
</protein>
<organism evidence="1 2">
    <name type="scientific">Escherichia coli (strain UTI89 / UPEC)</name>
    <dbReference type="NCBI Taxonomy" id="364106"/>
    <lineage>
        <taxon>Bacteria</taxon>
        <taxon>Pseudomonadati</taxon>
        <taxon>Pseudomonadota</taxon>
        <taxon>Gammaproteobacteria</taxon>
        <taxon>Enterobacterales</taxon>
        <taxon>Enterobacteriaceae</taxon>
        <taxon>Escherichia</taxon>
    </lineage>
</organism>
<proteinExistence type="predicted"/>
<dbReference type="AlphaFoldDB" id="Q1RFB0"/>
<evidence type="ECO:0000313" key="1">
    <source>
        <dbReference type="EMBL" id="ABE05954.1"/>
    </source>
</evidence>
<dbReference type="KEGG" id="eci:UTI89_C0453"/>
<evidence type="ECO:0000313" key="2">
    <source>
        <dbReference type="Proteomes" id="UP000001952"/>
    </source>
</evidence>
<accession>Q1RFB0</accession>
<dbReference type="HOGENOM" id="CLU_2507397_0_0_6"/>
<name>Q1RFB0_ECOUT</name>
<sequence length="85" mass="9584">MRFHIIQMEPTTRMAMISTVKTNAVIFQPSSDLVFMCRKHTRCTRICTTAIARIVPRITAGEAAPVITIQNGITVRIIDRIKPVM</sequence>
<gene>
    <name evidence="1" type="ordered locus">UTI89_C0453</name>
</gene>
<dbReference type="EMBL" id="CP000243">
    <property type="protein sequence ID" value="ABE05954.1"/>
    <property type="molecule type" value="Genomic_DNA"/>
</dbReference>